<keyword evidence="1" id="KW-0269">Exonuclease</keyword>
<keyword evidence="2" id="KW-1185">Reference proteome</keyword>
<reference evidence="1 2" key="1">
    <citation type="submission" date="2019-04" db="EMBL/GenBank/DDBJ databases">
        <title>Streptomyces rhizosphaericola sp. nov., an actinobacterium isolated from the wheat rhizosphere.</title>
        <authorList>
            <person name="Vargas Hoyos H.A."/>
            <person name="Santos S.N."/>
            <person name="Genuario D.B."/>
            <person name="Melo I.S."/>
            <person name="Da Silva L.J."/>
            <person name="Da Silva F.S.P."/>
            <person name="Zucchi T.D."/>
        </authorList>
    </citation>
    <scope>NUCLEOTIDE SEQUENCE [LARGE SCALE GENOMIC DNA]</scope>
    <source>
        <strain evidence="1 2">1AS2c</strain>
    </source>
</reference>
<accession>A0ABY2P5Y0</accession>
<keyword evidence="1" id="KW-0540">Nuclease</keyword>
<feature type="non-terminal residue" evidence="1">
    <location>
        <position position="111"/>
    </location>
</feature>
<sequence>MTERWAVAAADGGGDGALLVPLAADGTPAGPVLAEPDLVASVRSRPGVGRWVWRSTEGIYPRLLAAGVRVERCYDIESAELLLLGHAGRLGEPRSAAAALARLENAPVPPD</sequence>
<gene>
    <name evidence="1" type="ORF">E5Z02_31630</name>
</gene>
<evidence type="ECO:0000313" key="1">
    <source>
        <dbReference type="EMBL" id="TGY98454.1"/>
    </source>
</evidence>
<organism evidence="1 2">
    <name type="scientific">Streptomyces rhizosphaericola</name>
    <dbReference type="NCBI Taxonomy" id="2564098"/>
    <lineage>
        <taxon>Bacteria</taxon>
        <taxon>Bacillati</taxon>
        <taxon>Actinomycetota</taxon>
        <taxon>Actinomycetes</taxon>
        <taxon>Kitasatosporales</taxon>
        <taxon>Streptomycetaceae</taxon>
        <taxon>Streptomyces</taxon>
    </lineage>
</organism>
<dbReference type="GO" id="GO:0004527">
    <property type="term" value="F:exonuclease activity"/>
    <property type="evidence" value="ECO:0007669"/>
    <property type="project" value="UniProtKB-KW"/>
</dbReference>
<protein>
    <submittedName>
        <fullName evidence="1">Bifunctional 3'-5' exonuclease/DNA polymerase</fullName>
    </submittedName>
</protein>
<comment type="caution">
    <text evidence="1">The sequence shown here is derived from an EMBL/GenBank/DDBJ whole genome shotgun (WGS) entry which is preliminary data.</text>
</comment>
<name>A0ABY2P5Y0_9ACTN</name>
<proteinExistence type="predicted"/>
<dbReference type="Proteomes" id="UP000306274">
    <property type="component" value="Unassembled WGS sequence"/>
</dbReference>
<keyword evidence="1" id="KW-0378">Hydrolase</keyword>
<evidence type="ECO:0000313" key="2">
    <source>
        <dbReference type="Proteomes" id="UP000306274"/>
    </source>
</evidence>
<dbReference type="EMBL" id="SRZK01000587">
    <property type="protein sequence ID" value="TGY98454.1"/>
    <property type="molecule type" value="Genomic_DNA"/>
</dbReference>